<reference evidence="2" key="1">
    <citation type="journal article" date="2020" name="Nat. Commun.">
        <title>Large-scale genome sequencing of mycorrhizal fungi provides insights into the early evolution of symbiotic traits.</title>
        <authorList>
            <person name="Miyauchi S."/>
            <person name="Kiss E."/>
            <person name="Kuo A."/>
            <person name="Drula E."/>
            <person name="Kohler A."/>
            <person name="Sanchez-Garcia M."/>
            <person name="Morin E."/>
            <person name="Andreopoulos B."/>
            <person name="Barry K.W."/>
            <person name="Bonito G."/>
            <person name="Buee M."/>
            <person name="Carver A."/>
            <person name="Chen C."/>
            <person name="Cichocki N."/>
            <person name="Clum A."/>
            <person name="Culley D."/>
            <person name="Crous P.W."/>
            <person name="Fauchery L."/>
            <person name="Girlanda M."/>
            <person name="Hayes R.D."/>
            <person name="Keri Z."/>
            <person name="LaButti K."/>
            <person name="Lipzen A."/>
            <person name="Lombard V."/>
            <person name="Magnuson J."/>
            <person name="Maillard F."/>
            <person name="Murat C."/>
            <person name="Nolan M."/>
            <person name="Ohm R.A."/>
            <person name="Pangilinan J."/>
            <person name="Pereira M.F."/>
            <person name="Perotto S."/>
            <person name="Peter M."/>
            <person name="Pfister S."/>
            <person name="Riley R."/>
            <person name="Sitrit Y."/>
            <person name="Stielow J.B."/>
            <person name="Szollosi G."/>
            <person name="Zifcakova L."/>
            <person name="Stursova M."/>
            <person name="Spatafora J.W."/>
            <person name="Tedersoo L."/>
            <person name="Vaario L.M."/>
            <person name="Yamada A."/>
            <person name="Yan M."/>
            <person name="Wang P."/>
            <person name="Xu J."/>
            <person name="Bruns T."/>
            <person name="Baldrian P."/>
            <person name="Vilgalys R."/>
            <person name="Dunand C."/>
            <person name="Henrissat B."/>
            <person name="Grigoriev I.V."/>
            <person name="Hibbett D."/>
            <person name="Nagy L.G."/>
            <person name="Martin F.M."/>
        </authorList>
    </citation>
    <scope>NUCLEOTIDE SEQUENCE</scope>
    <source>
        <strain evidence="2">UH-Tt-Lm1</strain>
    </source>
</reference>
<organism evidence="2 3">
    <name type="scientific">Thelephora terrestris</name>
    <dbReference type="NCBI Taxonomy" id="56493"/>
    <lineage>
        <taxon>Eukaryota</taxon>
        <taxon>Fungi</taxon>
        <taxon>Dikarya</taxon>
        <taxon>Basidiomycota</taxon>
        <taxon>Agaricomycotina</taxon>
        <taxon>Agaricomycetes</taxon>
        <taxon>Thelephorales</taxon>
        <taxon>Thelephoraceae</taxon>
        <taxon>Thelephora</taxon>
    </lineage>
</organism>
<evidence type="ECO:0000313" key="2">
    <source>
        <dbReference type="EMBL" id="KAF9777407.1"/>
    </source>
</evidence>
<accession>A0A9P6H2E4</accession>
<dbReference type="AlphaFoldDB" id="A0A9P6H2E4"/>
<dbReference type="Proteomes" id="UP000736335">
    <property type="component" value="Unassembled WGS sequence"/>
</dbReference>
<keyword evidence="3" id="KW-1185">Reference proteome</keyword>
<protein>
    <submittedName>
        <fullName evidence="2">Uncharacterized protein</fullName>
    </submittedName>
</protein>
<proteinExistence type="predicted"/>
<evidence type="ECO:0000256" key="1">
    <source>
        <dbReference type="SAM" id="MobiDB-lite"/>
    </source>
</evidence>
<reference evidence="2" key="2">
    <citation type="submission" date="2020-11" db="EMBL/GenBank/DDBJ databases">
        <authorList>
            <consortium name="DOE Joint Genome Institute"/>
            <person name="Kuo A."/>
            <person name="Miyauchi S."/>
            <person name="Kiss E."/>
            <person name="Drula E."/>
            <person name="Kohler A."/>
            <person name="Sanchez-Garcia M."/>
            <person name="Andreopoulos B."/>
            <person name="Barry K.W."/>
            <person name="Bonito G."/>
            <person name="Buee M."/>
            <person name="Carver A."/>
            <person name="Chen C."/>
            <person name="Cichocki N."/>
            <person name="Clum A."/>
            <person name="Culley D."/>
            <person name="Crous P.W."/>
            <person name="Fauchery L."/>
            <person name="Girlanda M."/>
            <person name="Hayes R."/>
            <person name="Keri Z."/>
            <person name="Labutti K."/>
            <person name="Lipzen A."/>
            <person name="Lombard V."/>
            <person name="Magnuson J."/>
            <person name="Maillard F."/>
            <person name="Morin E."/>
            <person name="Murat C."/>
            <person name="Nolan M."/>
            <person name="Ohm R."/>
            <person name="Pangilinan J."/>
            <person name="Pereira M."/>
            <person name="Perotto S."/>
            <person name="Peter M."/>
            <person name="Riley R."/>
            <person name="Sitrit Y."/>
            <person name="Stielow B."/>
            <person name="Szollosi G."/>
            <person name="Zifcakova L."/>
            <person name="Stursova M."/>
            <person name="Spatafora J.W."/>
            <person name="Tedersoo L."/>
            <person name="Vaario L.-M."/>
            <person name="Yamada A."/>
            <person name="Yan M."/>
            <person name="Wang P."/>
            <person name="Xu J."/>
            <person name="Bruns T."/>
            <person name="Baldrian P."/>
            <person name="Vilgalys R."/>
            <person name="Henrissat B."/>
            <person name="Grigoriev I.V."/>
            <person name="Hibbett D."/>
            <person name="Nagy L.G."/>
            <person name="Martin F.M."/>
        </authorList>
    </citation>
    <scope>NUCLEOTIDE SEQUENCE</scope>
    <source>
        <strain evidence="2">UH-Tt-Lm1</strain>
    </source>
</reference>
<feature type="compositionally biased region" description="Polar residues" evidence="1">
    <location>
        <begin position="98"/>
        <end position="113"/>
    </location>
</feature>
<comment type="caution">
    <text evidence="2">The sequence shown here is derived from an EMBL/GenBank/DDBJ whole genome shotgun (WGS) entry which is preliminary data.</text>
</comment>
<feature type="region of interest" description="Disordered" evidence="1">
    <location>
        <begin position="57"/>
        <end position="124"/>
    </location>
</feature>
<sequence>MRVMYKVWIRLTVCWAIISLYPLSTTSQSSSSYRFLRFFVLRFTTMFPIRPLKTGKPLAPGRSFTEPSRPTVADEPQPGSPISETSSFYEGGKRVRSRSQQSMPLHLPSSSPQAPQPYHQRIFSEPGGGYLHLQRKPGHRSDNRLIRTFSLVADRRTNQALHDHPRPRRRQAGLLHLFIIVQGRRFTPKSLRTCHSQTCIRPQQLQLQRLVCPPPLLPPLV</sequence>
<gene>
    <name evidence="2" type="ORF">BJ322DRAFT_658949</name>
</gene>
<evidence type="ECO:0000313" key="3">
    <source>
        <dbReference type="Proteomes" id="UP000736335"/>
    </source>
</evidence>
<dbReference type="EMBL" id="WIUZ02000040">
    <property type="protein sequence ID" value="KAF9777407.1"/>
    <property type="molecule type" value="Genomic_DNA"/>
</dbReference>
<name>A0A9P6H2E4_9AGAM</name>